<name>A0A9D1GK76_9FIRM</name>
<protein>
    <submittedName>
        <fullName evidence="1">Uncharacterized protein</fullName>
    </submittedName>
</protein>
<reference evidence="1" key="1">
    <citation type="submission" date="2020-10" db="EMBL/GenBank/DDBJ databases">
        <authorList>
            <person name="Gilroy R."/>
        </authorList>
    </citation>
    <scope>NUCLEOTIDE SEQUENCE</scope>
    <source>
        <strain evidence="1">CHK123-3438</strain>
    </source>
</reference>
<comment type="caution">
    <text evidence="1">The sequence shown here is derived from an EMBL/GenBank/DDBJ whole genome shotgun (WGS) entry which is preliminary data.</text>
</comment>
<dbReference type="EMBL" id="DVKS01000100">
    <property type="protein sequence ID" value="HIT41629.1"/>
    <property type="molecule type" value="Genomic_DNA"/>
</dbReference>
<accession>A0A9D1GK76</accession>
<evidence type="ECO:0000313" key="2">
    <source>
        <dbReference type="Proteomes" id="UP000886860"/>
    </source>
</evidence>
<reference evidence="1" key="2">
    <citation type="journal article" date="2021" name="PeerJ">
        <title>Extensive microbial diversity within the chicken gut microbiome revealed by metagenomics and culture.</title>
        <authorList>
            <person name="Gilroy R."/>
            <person name="Ravi A."/>
            <person name="Getino M."/>
            <person name="Pursley I."/>
            <person name="Horton D.L."/>
            <person name="Alikhan N.F."/>
            <person name="Baker D."/>
            <person name="Gharbi K."/>
            <person name="Hall N."/>
            <person name="Watson M."/>
            <person name="Adriaenssens E.M."/>
            <person name="Foster-Nyarko E."/>
            <person name="Jarju S."/>
            <person name="Secka A."/>
            <person name="Antonio M."/>
            <person name="Oren A."/>
            <person name="Chaudhuri R.R."/>
            <person name="La Ragione R."/>
            <person name="Hildebrand F."/>
            <person name="Pallen M.J."/>
        </authorList>
    </citation>
    <scope>NUCLEOTIDE SEQUENCE</scope>
    <source>
        <strain evidence="1">CHK123-3438</strain>
    </source>
</reference>
<dbReference type="Proteomes" id="UP000886860">
    <property type="component" value="Unassembled WGS sequence"/>
</dbReference>
<proteinExistence type="predicted"/>
<sequence length="247" mass="29201">MIVAFNDISTRYLYDDKYKAIEEIQRGLETLKYLRKLNPLFKLYAESTIRYEQLAPGYYFNQIFHEKDEVFSRNNKTFLRTILKNYNKIKGEKNVFRFRNEESVQCAWAYRNGHAVFSFSSQKEFLYEQIKGIYTTEDGAEQPAAIENIADIRHIDIHKDLLGIRKYESNPKHKINYGWGSDMDLSDEEAQKVLNTAIAAGDEKKHLIAKYKGRYYSFRCHYDNCYHGYIDDTMPENLKNKADRGDE</sequence>
<dbReference type="AlphaFoldDB" id="A0A9D1GK76"/>
<evidence type="ECO:0000313" key="1">
    <source>
        <dbReference type="EMBL" id="HIT41629.1"/>
    </source>
</evidence>
<organism evidence="1 2">
    <name type="scientific">Candidatus Caccovicinus merdipullorum</name>
    <dbReference type="NCBI Taxonomy" id="2840724"/>
    <lineage>
        <taxon>Bacteria</taxon>
        <taxon>Bacillati</taxon>
        <taxon>Bacillota</taxon>
        <taxon>Clostridia</taxon>
        <taxon>Eubacteriales</taxon>
        <taxon>Candidatus Caccovicinus</taxon>
    </lineage>
</organism>
<gene>
    <name evidence="1" type="ORF">IAB60_05955</name>
</gene>